<dbReference type="KEGG" id="pkz:C5L36_0B08960"/>
<dbReference type="InterPro" id="IPR052230">
    <property type="entry name" value="DNA_polymerase_eta"/>
</dbReference>
<protein>
    <recommendedName>
        <fullName evidence="14">DNA polymerase eta</fullName>
    </recommendedName>
</protein>
<evidence type="ECO:0000256" key="4">
    <source>
        <dbReference type="ARBA" id="ARBA00022763"/>
    </source>
</evidence>
<dbReference type="GO" id="GO:0005634">
    <property type="term" value="C:nucleus"/>
    <property type="evidence" value="ECO:0007669"/>
    <property type="project" value="UniProtKB-SubCell"/>
</dbReference>
<dbReference type="Gene3D" id="3.30.1490.100">
    <property type="entry name" value="DNA polymerase, Y-family, little finger domain"/>
    <property type="match status" value="1"/>
</dbReference>
<dbReference type="InterPro" id="IPR036775">
    <property type="entry name" value="DNA_pol_Y-fam_lit_finger_sf"/>
</dbReference>
<evidence type="ECO:0000256" key="8">
    <source>
        <dbReference type="ARBA" id="ARBA00023242"/>
    </source>
</evidence>
<dbReference type="GO" id="GO:0035861">
    <property type="term" value="C:site of double-strand break"/>
    <property type="evidence" value="ECO:0007669"/>
    <property type="project" value="TreeGrafter"/>
</dbReference>
<dbReference type="PROSITE" id="PS51907">
    <property type="entry name" value="ZF_UBZ3"/>
    <property type="match status" value="1"/>
</dbReference>
<evidence type="ECO:0000256" key="7">
    <source>
        <dbReference type="ARBA" id="ARBA00023204"/>
    </source>
</evidence>
<dbReference type="InterPro" id="IPR043128">
    <property type="entry name" value="Rev_trsase/Diguanyl_cyclase"/>
</dbReference>
<dbReference type="GO" id="GO:0009314">
    <property type="term" value="P:response to radiation"/>
    <property type="evidence" value="ECO:0007669"/>
    <property type="project" value="TreeGrafter"/>
</dbReference>
<feature type="region of interest" description="Disordered" evidence="9">
    <location>
        <begin position="582"/>
        <end position="602"/>
    </location>
</feature>
<dbReference type="InterPro" id="IPR041298">
    <property type="entry name" value="UBZ3"/>
</dbReference>
<dbReference type="InterPro" id="IPR043502">
    <property type="entry name" value="DNA/RNA_pol_sf"/>
</dbReference>
<evidence type="ECO:0000313" key="12">
    <source>
        <dbReference type="EMBL" id="AWU75654.1"/>
    </source>
</evidence>
<feature type="domain" description="UmuC" evidence="10">
    <location>
        <begin position="34"/>
        <end position="300"/>
    </location>
</feature>
<dbReference type="VEuPathDB" id="FungiDB:C5L36_0B08960"/>
<dbReference type="STRING" id="4909.A0A2U9R2W9"/>
<dbReference type="PANTHER" id="PTHR45873:SF1">
    <property type="entry name" value="DNA POLYMERASE ETA"/>
    <property type="match status" value="1"/>
</dbReference>
<dbReference type="PANTHER" id="PTHR45873">
    <property type="entry name" value="DNA POLYMERASE ETA"/>
    <property type="match status" value="1"/>
</dbReference>
<evidence type="ECO:0000256" key="9">
    <source>
        <dbReference type="SAM" id="MobiDB-lite"/>
    </source>
</evidence>
<evidence type="ECO:0000259" key="10">
    <source>
        <dbReference type="PROSITE" id="PS50173"/>
    </source>
</evidence>
<feature type="domain" description="UBZ3-type" evidence="11">
    <location>
        <begin position="600"/>
        <end position="634"/>
    </location>
</feature>
<evidence type="ECO:0000256" key="2">
    <source>
        <dbReference type="ARBA" id="ARBA00022679"/>
    </source>
</evidence>
<keyword evidence="6" id="KW-0862">Zinc</keyword>
<dbReference type="GO" id="GO:0042276">
    <property type="term" value="P:error-prone translesion synthesis"/>
    <property type="evidence" value="ECO:0007669"/>
    <property type="project" value="TreeGrafter"/>
</dbReference>
<keyword evidence="7" id="KW-0234">DNA repair</keyword>
<keyword evidence="4" id="KW-0227">DNA damage</keyword>
<proteinExistence type="predicted"/>
<dbReference type="AlphaFoldDB" id="A0A2U9R2W9"/>
<reference evidence="12 13" key="1">
    <citation type="submission" date="2018-06" db="EMBL/GenBank/DDBJ databases">
        <title>Population genomics shows no distinction between pathogenic Candida krusei and environmental Pichia kudriavzevii: One species, four names.</title>
        <authorList>
            <person name="Douglass A.P."/>
            <person name="Offei B."/>
            <person name="Braun-Galleani S."/>
            <person name="Coughlan A.Y."/>
            <person name="Martos A."/>
            <person name="Ortiz-Merino R.A."/>
            <person name="Byrne K.P."/>
            <person name="Wolfe K.H."/>
        </authorList>
    </citation>
    <scope>NUCLEOTIDE SEQUENCE [LARGE SCALE GENOMIC DNA]</scope>
    <source>
        <strain evidence="12 13">CBS573</strain>
    </source>
</reference>
<dbReference type="PIRSF" id="PIRSF036603">
    <property type="entry name" value="DPol_eta"/>
    <property type="match status" value="1"/>
</dbReference>
<evidence type="ECO:0000313" key="13">
    <source>
        <dbReference type="Proteomes" id="UP000249293"/>
    </source>
</evidence>
<dbReference type="GO" id="GO:0003684">
    <property type="term" value="F:damaged DNA binding"/>
    <property type="evidence" value="ECO:0007669"/>
    <property type="project" value="InterPro"/>
</dbReference>
<dbReference type="PROSITE" id="PS50173">
    <property type="entry name" value="UMUC"/>
    <property type="match status" value="1"/>
</dbReference>
<evidence type="ECO:0000256" key="5">
    <source>
        <dbReference type="ARBA" id="ARBA00022771"/>
    </source>
</evidence>
<dbReference type="Pfam" id="PF18439">
    <property type="entry name" value="zf_UBZ"/>
    <property type="match status" value="1"/>
</dbReference>
<organism evidence="12 13">
    <name type="scientific">Pichia kudriavzevii</name>
    <name type="common">Yeast</name>
    <name type="synonym">Issatchenkia orientalis</name>
    <dbReference type="NCBI Taxonomy" id="4909"/>
    <lineage>
        <taxon>Eukaryota</taxon>
        <taxon>Fungi</taxon>
        <taxon>Dikarya</taxon>
        <taxon>Ascomycota</taxon>
        <taxon>Saccharomycotina</taxon>
        <taxon>Pichiomycetes</taxon>
        <taxon>Pichiales</taxon>
        <taxon>Pichiaceae</taxon>
        <taxon>Pichia</taxon>
    </lineage>
</organism>
<dbReference type="Pfam" id="PF00817">
    <property type="entry name" value="IMS"/>
    <property type="match status" value="1"/>
</dbReference>
<comment type="subcellular location">
    <subcellularLocation>
        <location evidence="1">Nucleus</location>
    </subcellularLocation>
</comment>
<dbReference type="Proteomes" id="UP000249293">
    <property type="component" value="Chromosome 2"/>
</dbReference>
<dbReference type="OrthoDB" id="5723at2759"/>
<dbReference type="FunFam" id="3.40.1170.60:FF:000008">
    <property type="entry name" value="DNA polymerase eta subunit"/>
    <property type="match status" value="1"/>
</dbReference>
<dbReference type="GO" id="GO:0007064">
    <property type="term" value="P:mitotic sister chromatid cohesion"/>
    <property type="evidence" value="ECO:0007669"/>
    <property type="project" value="UniProtKB-ARBA"/>
</dbReference>
<accession>A0A2U9R2W9</accession>
<name>A0A2U9R2W9_PICKU</name>
<keyword evidence="3" id="KW-0479">Metal-binding</keyword>
<dbReference type="InterPro" id="IPR001126">
    <property type="entry name" value="UmuC"/>
</dbReference>
<dbReference type="Gene3D" id="3.40.1170.60">
    <property type="match status" value="1"/>
</dbReference>
<keyword evidence="5" id="KW-0863">Zinc-finger</keyword>
<gene>
    <name evidence="12" type="ORF">C5L36_0B08960</name>
</gene>
<dbReference type="Gene3D" id="1.10.150.20">
    <property type="entry name" value="5' to 3' exonuclease, C-terminal subdomain"/>
    <property type="match status" value="1"/>
</dbReference>
<evidence type="ECO:0000259" key="11">
    <source>
        <dbReference type="PROSITE" id="PS51907"/>
    </source>
</evidence>
<dbReference type="Gene3D" id="3.30.70.270">
    <property type="match status" value="1"/>
</dbReference>
<dbReference type="SUPFAM" id="SSF56672">
    <property type="entry name" value="DNA/RNA polymerases"/>
    <property type="match status" value="1"/>
</dbReference>
<dbReference type="GeneID" id="40383419"/>
<keyword evidence="13" id="KW-1185">Reference proteome</keyword>
<dbReference type="RefSeq" id="XP_029321131.1">
    <property type="nucleotide sequence ID" value="XM_029465272.1"/>
</dbReference>
<dbReference type="GO" id="GO:0005657">
    <property type="term" value="C:replication fork"/>
    <property type="evidence" value="ECO:0007669"/>
    <property type="project" value="TreeGrafter"/>
</dbReference>
<dbReference type="GO" id="GO:0070987">
    <property type="term" value="P:error-free translesion synthesis"/>
    <property type="evidence" value="ECO:0007669"/>
    <property type="project" value="UniProtKB-ARBA"/>
</dbReference>
<evidence type="ECO:0000256" key="3">
    <source>
        <dbReference type="ARBA" id="ARBA00022723"/>
    </source>
</evidence>
<keyword evidence="8" id="KW-0539">Nucleus</keyword>
<dbReference type="SUPFAM" id="SSF100879">
    <property type="entry name" value="Lesion bypass DNA polymerase (Y-family), little finger domain"/>
    <property type="match status" value="1"/>
</dbReference>
<evidence type="ECO:0000256" key="6">
    <source>
        <dbReference type="ARBA" id="ARBA00022833"/>
    </source>
</evidence>
<evidence type="ECO:0008006" key="14">
    <source>
        <dbReference type="Google" id="ProtNLM"/>
    </source>
</evidence>
<dbReference type="GO" id="GO:0008270">
    <property type="term" value="F:zinc ion binding"/>
    <property type="evidence" value="ECO:0007669"/>
    <property type="project" value="UniProtKB-KW"/>
</dbReference>
<dbReference type="GO" id="GO:0003887">
    <property type="term" value="F:DNA-directed DNA polymerase activity"/>
    <property type="evidence" value="ECO:0007669"/>
    <property type="project" value="TreeGrafter"/>
</dbReference>
<evidence type="ECO:0000256" key="1">
    <source>
        <dbReference type="ARBA" id="ARBA00004123"/>
    </source>
</evidence>
<dbReference type="GO" id="GO:0006281">
    <property type="term" value="P:DNA repair"/>
    <property type="evidence" value="ECO:0007669"/>
    <property type="project" value="UniProtKB-KW"/>
</dbReference>
<dbReference type="EMBL" id="CP028774">
    <property type="protein sequence ID" value="AWU75654.1"/>
    <property type="molecule type" value="Genomic_DNA"/>
</dbReference>
<sequence length="674" mass="77072">MPLLKQRNESKFTYKNLLDLNDPTKSYKSPLSVIGHVDLNAFFAQCEQLRLGLSDDDPVVCVQWTTIIAVSYAAREYGISRSDKLEQAKLKCPNIIAAHTAVFKKGEPFWRYLDHHPSPIDHKVSLDPYRREGKKVLRVFQEECDLVEKASVDESFMDFGRLVFQKIIKYYPDIFRSMQSSSERLPPLKELPTGLEYKGYIISKKIEEENGHGEVDEEHQYVVEDWDDLVMLLGSSICYELRKKVEDRLGYKTSGGVGRVKTIAKLASGFKKPNQQTIVRNDAIPQFLKFFKLSDFWSFGGKTGKYVLDRLDTESIDYIRNVYDSPAKLSKILESNKDLASRVYKIVRGELADKVENKEVIKSMMSNKNFVGNNVRNTNDLLSWVRVFVGELILRNKDLDEEVGATLRPTKMTISALNSRGVRHSKQLTMNQLPKDFEELTKVYEKLSKELVSMLEETWSLLSPGIKMYPLSNCFFGVSLFKDINSVNTLDDLMVTVKKRKLDPGVANKSSSHCDHRIEQCQTTSATIDTLIARRRDDSPFNLENKGLPSGRISNTLSKQMKEEKSIIDLFSKLKDDKSCNNTSNVEPGVGSSMDYQDTQNSNQRDCSECGEVIEASDWQEHTDYHVALELSLKLNKDQEESYGEKLLKKRGTRTQVGKKSFKKFDKSQMKLPF</sequence>
<keyword evidence="2" id="KW-0808">Transferase</keyword>